<dbReference type="GO" id="GO:0031369">
    <property type="term" value="F:translation initiation factor binding"/>
    <property type="evidence" value="ECO:0007669"/>
    <property type="project" value="InterPro"/>
</dbReference>
<evidence type="ECO:0000259" key="4">
    <source>
        <dbReference type="PROSITE" id="PS51363"/>
    </source>
</evidence>
<dbReference type="InterPro" id="IPR016024">
    <property type="entry name" value="ARM-type_fold"/>
</dbReference>
<dbReference type="Gene3D" id="3.90.550.10">
    <property type="entry name" value="Spore Coat Polysaccharide Biosynthesis Protein SpsA, Chain A"/>
    <property type="match status" value="1"/>
</dbReference>
<proteinExistence type="predicted"/>
<feature type="region of interest" description="Disordered" evidence="3">
    <location>
        <begin position="538"/>
        <end position="585"/>
    </location>
</feature>
<dbReference type="SMART" id="SM00515">
    <property type="entry name" value="eIF5C"/>
    <property type="match status" value="1"/>
</dbReference>
<name>A0A8J4TCG2_9TREM</name>
<evidence type="ECO:0000256" key="1">
    <source>
        <dbReference type="ARBA" id="ARBA00044144"/>
    </source>
</evidence>
<gene>
    <name evidence="5" type="ORF">PHET_02961</name>
</gene>
<dbReference type="InterPro" id="IPR044123">
    <property type="entry name" value="W2_eIF2B_epsilon"/>
</dbReference>
<dbReference type="PANTHER" id="PTHR45887">
    <property type="entry name" value="TRANSLATION INITIATION FACTOR EIF-2B SUBUNIT EPSILON"/>
    <property type="match status" value="1"/>
</dbReference>
<dbReference type="Proteomes" id="UP000748531">
    <property type="component" value="Unassembled WGS sequence"/>
</dbReference>
<evidence type="ECO:0000256" key="3">
    <source>
        <dbReference type="SAM" id="MobiDB-lite"/>
    </source>
</evidence>
<keyword evidence="5" id="KW-0396">Initiation factor</keyword>
<feature type="region of interest" description="Disordered" evidence="3">
    <location>
        <begin position="487"/>
        <end position="507"/>
    </location>
</feature>
<dbReference type="InterPro" id="IPR003307">
    <property type="entry name" value="W2_domain"/>
</dbReference>
<accession>A0A8J4TCG2</accession>
<feature type="region of interest" description="Disordered" evidence="3">
    <location>
        <begin position="1"/>
        <end position="23"/>
    </location>
</feature>
<dbReference type="InterPro" id="IPR029044">
    <property type="entry name" value="Nucleotide-diphossugar_trans"/>
</dbReference>
<organism evidence="5 6">
    <name type="scientific">Paragonimus heterotremus</name>
    <dbReference type="NCBI Taxonomy" id="100268"/>
    <lineage>
        <taxon>Eukaryota</taxon>
        <taxon>Metazoa</taxon>
        <taxon>Spiralia</taxon>
        <taxon>Lophotrochozoa</taxon>
        <taxon>Platyhelminthes</taxon>
        <taxon>Trematoda</taxon>
        <taxon>Digenea</taxon>
        <taxon>Plagiorchiida</taxon>
        <taxon>Troglotremata</taxon>
        <taxon>Troglotrematidae</taxon>
        <taxon>Paragonimus</taxon>
    </lineage>
</organism>
<feature type="compositionally biased region" description="Polar residues" evidence="3">
    <location>
        <begin position="487"/>
        <end position="498"/>
    </location>
</feature>
<reference evidence="5" key="1">
    <citation type="submission" date="2019-05" db="EMBL/GenBank/DDBJ databases">
        <title>Annotation for the trematode Paragonimus heterotremus.</title>
        <authorList>
            <person name="Choi Y.-J."/>
        </authorList>
    </citation>
    <scope>NUCLEOTIDE SEQUENCE</scope>
    <source>
        <strain evidence="5">LC</strain>
    </source>
</reference>
<sequence length="773" mass="85000">MPISQGKQNTSSKKPKSSAGLKSSTGASLFKEETKGPYAVIVADLFSSNFEPLVNHTPHCLLPLGTVPLLHFPLARLIEDGFKSIVIYACAHSKQVRGFISSVQCYQQVRIFVHSGEDSHSLGDVMRDLETLEVMRGVTDFLLLPADLICATPLLPLLRQHEQRRARNPSAILSLICPPSSPLLTRSQAAEWGVTVLFSRTADNRLIKLYSMVDDPAPTIYVADLMRADQCSELASDLLDLGLAVCTHHIPPLFQDNFDYQNMNDLIHDVLTNEEIMGYSIHVDSTPQSALVLRAAPDLHTLISLTPRLLSREAGGASSLLPPALLAGDAHQYHCIGPQCYVAKSSRVHPKARLIGACLIGPNCCVEANACLIDCVLSSDCTVGEKARLRRVVAAEAVFLGARVWADTAWICARARILSDARLPPACFIGPSETIVVTVGPGRGALPDKSVLVAPVGTDLVLDPQVGGEQVWAAMYARRIRSARTVSGCATSSSQSMDSEADWDENLSTGSPGGACMLWDTAEDRLRFAVKKNRRAMNRNRAISSTSEARRLSKSISKRSRDQSAAATESDRELSESTGDEGEQSEAFLMGELRRTLEHSQKNAESTENIVLEVNSLKHAYNIPIEDLHFLLMKALLDLTRSQAVALISEDSDEKSCVRTFMMEFNKQLSRFHSVLSSYLSGSNADGRLCLQALEDTACYQPVVMSAAPYITHVLYDKELVTESAIWWWLDKSPMLADEDLSDQTKMLREKLKPFLIWLKEAEEEEDDDDESE</sequence>
<dbReference type="Gene3D" id="2.160.10.10">
    <property type="entry name" value="Hexapeptide repeat proteins"/>
    <property type="match status" value="1"/>
</dbReference>
<dbReference type="SUPFAM" id="SSF53448">
    <property type="entry name" value="Nucleotide-diphospho-sugar transferases"/>
    <property type="match status" value="1"/>
</dbReference>
<comment type="caution">
    <text evidence="5">The sequence shown here is derived from an EMBL/GenBank/DDBJ whole genome shotgun (WGS) entry which is preliminary data.</text>
</comment>
<dbReference type="CDD" id="cd11558">
    <property type="entry name" value="W2_eIF2B_epsilon"/>
    <property type="match status" value="1"/>
</dbReference>
<feature type="domain" description="W2" evidence="4">
    <location>
        <begin position="579"/>
        <end position="769"/>
    </location>
</feature>
<dbReference type="OrthoDB" id="424572at2759"/>
<dbReference type="PANTHER" id="PTHR45887:SF1">
    <property type="entry name" value="TRANSLATION INITIATION FACTOR EIF-2B SUBUNIT EPSILON"/>
    <property type="match status" value="1"/>
</dbReference>
<dbReference type="GO" id="GO:0005851">
    <property type="term" value="C:eukaryotic translation initiation factor 2B complex"/>
    <property type="evidence" value="ECO:0007669"/>
    <property type="project" value="TreeGrafter"/>
</dbReference>
<dbReference type="Gene3D" id="1.25.40.180">
    <property type="match status" value="1"/>
</dbReference>
<dbReference type="AlphaFoldDB" id="A0A8J4TCG2"/>
<dbReference type="Pfam" id="PF02020">
    <property type="entry name" value="W2"/>
    <property type="match status" value="1"/>
</dbReference>
<dbReference type="EMBL" id="LUCH01001179">
    <property type="protein sequence ID" value="KAF5403513.1"/>
    <property type="molecule type" value="Genomic_DNA"/>
</dbReference>
<evidence type="ECO:0000256" key="2">
    <source>
        <dbReference type="ARBA" id="ARBA00044345"/>
    </source>
</evidence>
<evidence type="ECO:0000313" key="5">
    <source>
        <dbReference type="EMBL" id="KAF5403513.1"/>
    </source>
</evidence>
<evidence type="ECO:0000313" key="6">
    <source>
        <dbReference type="Proteomes" id="UP000748531"/>
    </source>
</evidence>
<keyword evidence="6" id="KW-1185">Reference proteome</keyword>
<keyword evidence="5" id="KW-0648">Protein biosynthesis</keyword>
<dbReference type="GO" id="GO:0005085">
    <property type="term" value="F:guanyl-nucleotide exchange factor activity"/>
    <property type="evidence" value="ECO:0007669"/>
    <property type="project" value="InterPro"/>
</dbReference>
<dbReference type="GO" id="GO:0003743">
    <property type="term" value="F:translation initiation factor activity"/>
    <property type="evidence" value="ECO:0007669"/>
    <property type="project" value="UniProtKB-KW"/>
</dbReference>
<dbReference type="InterPro" id="IPR051956">
    <property type="entry name" value="eIF2B_epsilon"/>
</dbReference>
<dbReference type="PROSITE" id="PS51363">
    <property type="entry name" value="W2"/>
    <property type="match status" value="1"/>
</dbReference>
<feature type="compositionally biased region" description="Polar residues" evidence="3">
    <location>
        <begin position="1"/>
        <end position="12"/>
    </location>
</feature>
<dbReference type="SUPFAM" id="SSF48371">
    <property type="entry name" value="ARM repeat"/>
    <property type="match status" value="1"/>
</dbReference>
<protein>
    <recommendedName>
        <fullName evidence="1">Translation initiation factor eIF2B subunit epsilon</fullName>
    </recommendedName>
    <alternativeName>
        <fullName evidence="2">eIF2B GDP-GTP exchange factor subunit epsilon</fullName>
    </alternativeName>
</protein>